<dbReference type="FunFam" id="3.40.50.300:FF:000016">
    <property type="entry name" value="Oligopeptide ABC transporter ATP-binding component"/>
    <property type="match status" value="1"/>
</dbReference>
<evidence type="ECO:0000256" key="5">
    <source>
        <dbReference type="ARBA" id="ARBA00022741"/>
    </source>
</evidence>
<dbReference type="PANTHER" id="PTHR43297:SF2">
    <property type="entry name" value="DIPEPTIDE TRANSPORT ATP-BINDING PROTEIN DPPD"/>
    <property type="match status" value="1"/>
</dbReference>
<accession>A0A8T7M218</accession>
<evidence type="ECO:0000256" key="1">
    <source>
        <dbReference type="ARBA" id="ARBA00004202"/>
    </source>
</evidence>
<dbReference type="Proteomes" id="UP000521676">
    <property type="component" value="Unassembled WGS sequence"/>
</dbReference>
<dbReference type="InterPro" id="IPR050388">
    <property type="entry name" value="ABC_Ni/Peptide_Import"/>
</dbReference>
<dbReference type="Gene3D" id="3.40.50.300">
    <property type="entry name" value="P-loop containing nucleotide triphosphate hydrolases"/>
    <property type="match status" value="1"/>
</dbReference>
<evidence type="ECO:0000256" key="3">
    <source>
        <dbReference type="ARBA" id="ARBA00022448"/>
    </source>
</evidence>
<evidence type="ECO:0000259" key="8">
    <source>
        <dbReference type="PROSITE" id="PS50893"/>
    </source>
</evidence>
<gene>
    <name evidence="9" type="ORF">HXX08_00105</name>
    <name evidence="10" type="ORF">OZ401_001941</name>
</gene>
<keyword evidence="7" id="KW-0472">Membrane</keyword>
<keyword evidence="12" id="KW-1185">Reference proteome</keyword>
<dbReference type="GO" id="GO:0015833">
    <property type="term" value="P:peptide transport"/>
    <property type="evidence" value="ECO:0007669"/>
    <property type="project" value="InterPro"/>
</dbReference>
<evidence type="ECO:0000313" key="11">
    <source>
        <dbReference type="Proteomes" id="UP000521676"/>
    </source>
</evidence>
<keyword evidence="6 9" id="KW-0067">ATP-binding</keyword>
<dbReference type="InterPro" id="IPR003439">
    <property type="entry name" value="ABC_transporter-like_ATP-bd"/>
</dbReference>
<dbReference type="PANTHER" id="PTHR43297">
    <property type="entry name" value="OLIGOPEPTIDE TRANSPORT ATP-BINDING PROTEIN APPD"/>
    <property type="match status" value="1"/>
</dbReference>
<reference evidence="9 11" key="1">
    <citation type="submission" date="2020-06" db="EMBL/GenBank/DDBJ databases">
        <title>Anoxygenic phototrophic Chloroflexota member uses a Type I reaction center.</title>
        <authorList>
            <person name="Tsuji J.M."/>
            <person name="Shaw N.A."/>
            <person name="Nagashima S."/>
            <person name="Venkiteswaran J."/>
            <person name="Schiff S.L."/>
            <person name="Hanada S."/>
            <person name="Tank M."/>
            <person name="Neufeld J.D."/>
        </authorList>
    </citation>
    <scope>NUCLEOTIDE SEQUENCE [LARGE SCALE GENOMIC DNA]</scope>
    <source>
        <strain evidence="9">L227-S17</strain>
    </source>
</reference>
<dbReference type="EMBL" id="JACATZ010000001">
    <property type="protein sequence ID" value="NWJ44255.1"/>
    <property type="molecule type" value="Genomic_DNA"/>
</dbReference>
<comment type="similarity">
    <text evidence="2">Belongs to the ABC transporter superfamily.</text>
</comment>
<dbReference type="Proteomes" id="UP001431572">
    <property type="component" value="Chromosome 1"/>
</dbReference>
<dbReference type="SMART" id="SM00382">
    <property type="entry name" value="AAA"/>
    <property type="match status" value="1"/>
</dbReference>
<sequence length="360" mass="39540">MPPLLEVKNLKTYFTTRDGLVKAVDDVSFTIDKGETLGVVGESGSGKSVTALSILRLIPNPPGRIAGGEILFEGRDLLKLSDREIRKVRGKDIAMIFQDPMTSLNPVLTVGRQLSEPLITHLGLTKEQARKESIDLLKMVGIPNADERIRSYPHHFSGGMRQRVMIAMALACRPKLVIADEPTTALDVTIQAQILELLNNLKEEFGTAVMIITHAMGVVAGMSNRIHVMYGGHIVETATAEELFDNPRMPYTMGLLKSIPRLDESRKDKLHPIKGSPPDLLDLGIGCPFLPRCEYSLEVCGKQLPELRKVDTINKLGIYTPGNTNSKLEVAEGEDYEQHLIACHAEVKMGDAVRVEATAS</sequence>
<dbReference type="PROSITE" id="PS50893">
    <property type="entry name" value="ABC_TRANSPORTER_2"/>
    <property type="match status" value="1"/>
</dbReference>
<dbReference type="GO" id="GO:0005886">
    <property type="term" value="C:plasma membrane"/>
    <property type="evidence" value="ECO:0007669"/>
    <property type="project" value="UniProtKB-SubCell"/>
</dbReference>
<dbReference type="CDD" id="cd03257">
    <property type="entry name" value="ABC_NikE_OppD_transporters"/>
    <property type="match status" value="1"/>
</dbReference>
<keyword evidence="4" id="KW-1003">Cell membrane</keyword>
<evidence type="ECO:0000256" key="2">
    <source>
        <dbReference type="ARBA" id="ARBA00005417"/>
    </source>
</evidence>
<dbReference type="Pfam" id="PF08352">
    <property type="entry name" value="oligo_HPY"/>
    <property type="match status" value="1"/>
</dbReference>
<organism evidence="9 11">
    <name type="scientific">Candidatus Chlorohelix allophototropha</name>
    <dbReference type="NCBI Taxonomy" id="3003348"/>
    <lineage>
        <taxon>Bacteria</taxon>
        <taxon>Bacillati</taxon>
        <taxon>Chloroflexota</taxon>
        <taxon>Chloroflexia</taxon>
        <taxon>Candidatus Chloroheliales</taxon>
        <taxon>Candidatus Chloroheliaceae</taxon>
        <taxon>Candidatus Chlorohelix</taxon>
    </lineage>
</organism>
<evidence type="ECO:0000313" key="10">
    <source>
        <dbReference type="EMBL" id="WJW66152.1"/>
    </source>
</evidence>
<dbReference type="SUPFAM" id="SSF52540">
    <property type="entry name" value="P-loop containing nucleoside triphosphate hydrolases"/>
    <property type="match status" value="1"/>
</dbReference>
<dbReference type="InterPro" id="IPR017871">
    <property type="entry name" value="ABC_transporter-like_CS"/>
</dbReference>
<evidence type="ECO:0000256" key="7">
    <source>
        <dbReference type="ARBA" id="ARBA00023136"/>
    </source>
</evidence>
<evidence type="ECO:0000256" key="4">
    <source>
        <dbReference type="ARBA" id="ARBA00022475"/>
    </source>
</evidence>
<dbReference type="RefSeq" id="WP_341468033.1">
    <property type="nucleotide sequence ID" value="NZ_CP128399.1"/>
</dbReference>
<dbReference type="GO" id="GO:0016887">
    <property type="term" value="F:ATP hydrolysis activity"/>
    <property type="evidence" value="ECO:0007669"/>
    <property type="project" value="InterPro"/>
</dbReference>
<dbReference type="EMBL" id="CP128399">
    <property type="protein sequence ID" value="WJW66152.1"/>
    <property type="molecule type" value="Genomic_DNA"/>
</dbReference>
<dbReference type="NCBIfam" id="TIGR01727">
    <property type="entry name" value="oligo_HPY"/>
    <property type="match status" value="1"/>
</dbReference>
<evidence type="ECO:0000313" key="9">
    <source>
        <dbReference type="EMBL" id="NWJ44255.1"/>
    </source>
</evidence>
<dbReference type="InterPro" id="IPR003593">
    <property type="entry name" value="AAA+_ATPase"/>
</dbReference>
<dbReference type="AlphaFoldDB" id="A0A8T7M218"/>
<keyword evidence="5" id="KW-0547">Nucleotide-binding</keyword>
<dbReference type="InterPro" id="IPR013563">
    <property type="entry name" value="Oligopep_ABC_C"/>
</dbReference>
<keyword evidence="3" id="KW-0813">Transport</keyword>
<proteinExistence type="inferred from homology"/>
<dbReference type="PROSITE" id="PS00211">
    <property type="entry name" value="ABC_TRANSPORTER_1"/>
    <property type="match status" value="1"/>
</dbReference>
<dbReference type="Pfam" id="PF00005">
    <property type="entry name" value="ABC_tran"/>
    <property type="match status" value="1"/>
</dbReference>
<evidence type="ECO:0000313" key="12">
    <source>
        <dbReference type="Proteomes" id="UP001431572"/>
    </source>
</evidence>
<name>A0A8T7M218_9CHLR</name>
<feature type="domain" description="ABC transporter" evidence="8">
    <location>
        <begin position="5"/>
        <end position="256"/>
    </location>
</feature>
<protein>
    <submittedName>
        <fullName evidence="9">ABC transporter ATP-binding protein</fullName>
    </submittedName>
</protein>
<dbReference type="GO" id="GO:0005524">
    <property type="term" value="F:ATP binding"/>
    <property type="evidence" value="ECO:0007669"/>
    <property type="project" value="UniProtKB-KW"/>
</dbReference>
<dbReference type="InterPro" id="IPR027417">
    <property type="entry name" value="P-loop_NTPase"/>
</dbReference>
<reference evidence="10" key="2">
    <citation type="journal article" date="2024" name="Nature">
        <title>Anoxygenic phototroph of the Chloroflexota uses a type I reaction centre.</title>
        <authorList>
            <person name="Tsuji J.M."/>
            <person name="Shaw N.A."/>
            <person name="Nagashima S."/>
            <person name="Venkiteswaran J.J."/>
            <person name="Schiff S.L."/>
            <person name="Watanabe T."/>
            <person name="Fukui M."/>
            <person name="Hanada S."/>
            <person name="Tank M."/>
            <person name="Neufeld J.D."/>
        </authorList>
    </citation>
    <scope>NUCLEOTIDE SEQUENCE</scope>
    <source>
        <strain evidence="10">L227-S17</strain>
    </source>
</reference>
<comment type="subcellular location">
    <subcellularLocation>
        <location evidence="1">Cell membrane</location>
        <topology evidence="1">Peripheral membrane protein</topology>
    </subcellularLocation>
</comment>
<evidence type="ECO:0000256" key="6">
    <source>
        <dbReference type="ARBA" id="ARBA00022840"/>
    </source>
</evidence>